<accession>A0ABD1V4M2</accession>
<dbReference type="InterPro" id="IPR018164">
    <property type="entry name" value="Ala-tRNA-synth_IIc_N"/>
</dbReference>
<name>A0ABD1V4M2_9LAMI</name>
<evidence type="ECO:0000313" key="5">
    <source>
        <dbReference type="Proteomes" id="UP001604336"/>
    </source>
</evidence>
<comment type="similarity">
    <text evidence="1">Belongs to the JARID1 histone demethylase family.</text>
</comment>
<feature type="domain" description="Cupin-like" evidence="3">
    <location>
        <begin position="103"/>
        <end position="162"/>
    </location>
</feature>
<reference evidence="5" key="1">
    <citation type="submission" date="2024-07" db="EMBL/GenBank/DDBJ databases">
        <title>Two chromosome-level genome assemblies of Korean endemic species Abeliophyllum distichum and Forsythia ovata (Oleaceae).</title>
        <authorList>
            <person name="Jang H."/>
        </authorList>
    </citation>
    <scope>NUCLEOTIDE SEQUENCE [LARGE SCALE GENOMIC DNA]</scope>
</reference>
<evidence type="ECO:0000259" key="3">
    <source>
        <dbReference type="Pfam" id="PF13621"/>
    </source>
</evidence>
<protein>
    <submittedName>
        <fullName evidence="4">JmjC domain-containing protein</fullName>
    </submittedName>
</protein>
<keyword evidence="5" id="KW-1185">Reference proteome</keyword>
<feature type="domain" description="Alanyl-tRNA synthetase class IIc N-terminal" evidence="2">
    <location>
        <begin position="3"/>
        <end position="78"/>
    </location>
</feature>
<dbReference type="PANTHER" id="PTHR11777:SF9">
    <property type="entry name" value="ALANINE--TRNA LIGASE, CYTOPLASMIC"/>
    <property type="match status" value="1"/>
</dbReference>
<dbReference type="Gene3D" id="2.60.120.650">
    <property type="entry name" value="Cupin"/>
    <property type="match status" value="1"/>
</dbReference>
<dbReference type="EMBL" id="JBFOLK010000002">
    <property type="protein sequence ID" value="KAL2532131.1"/>
    <property type="molecule type" value="Genomic_DNA"/>
</dbReference>
<dbReference type="InterPro" id="IPR050058">
    <property type="entry name" value="Ala-tRNA_ligase"/>
</dbReference>
<dbReference type="AlphaFoldDB" id="A0ABD1V4M2"/>
<dbReference type="Proteomes" id="UP001604336">
    <property type="component" value="Unassembled WGS sequence"/>
</dbReference>
<dbReference type="InterPro" id="IPR002318">
    <property type="entry name" value="Ala-tRNA-lgiase_IIc"/>
</dbReference>
<evidence type="ECO:0000313" key="4">
    <source>
        <dbReference type="EMBL" id="KAL2532131.1"/>
    </source>
</evidence>
<comment type="caution">
    <text evidence="4">The sequence shown here is derived from an EMBL/GenBank/DDBJ whole genome shotgun (WGS) entry which is preliminary data.</text>
</comment>
<dbReference type="Pfam" id="PF01411">
    <property type="entry name" value="tRNA-synt_2c"/>
    <property type="match status" value="1"/>
</dbReference>
<dbReference type="Pfam" id="PF13621">
    <property type="entry name" value="Cupin_8"/>
    <property type="match status" value="1"/>
</dbReference>
<proteinExistence type="inferred from homology"/>
<gene>
    <name evidence="4" type="ORF">Adt_05482</name>
</gene>
<evidence type="ECO:0000256" key="1">
    <source>
        <dbReference type="ARBA" id="ARBA00006801"/>
    </source>
</evidence>
<dbReference type="PANTHER" id="PTHR11777">
    <property type="entry name" value="ALANYL-TRNA SYNTHETASE"/>
    <property type="match status" value="1"/>
</dbReference>
<dbReference type="SUPFAM" id="SSF51197">
    <property type="entry name" value="Clavaminate synthase-like"/>
    <property type="match status" value="1"/>
</dbReference>
<dbReference type="PRINTS" id="PR00980">
    <property type="entry name" value="TRNASYNTHALA"/>
</dbReference>
<organism evidence="4 5">
    <name type="scientific">Abeliophyllum distichum</name>
    <dbReference type="NCBI Taxonomy" id="126358"/>
    <lineage>
        <taxon>Eukaryota</taxon>
        <taxon>Viridiplantae</taxon>
        <taxon>Streptophyta</taxon>
        <taxon>Embryophyta</taxon>
        <taxon>Tracheophyta</taxon>
        <taxon>Spermatophyta</taxon>
        <taxon>Magnoliopsida</taxon>
        <taxon>eudicotyledons</taxon>
        <taxon>Gunneridae</taxon>
        <taxon>Pentapetalae</taxon>
        <taxon>asterids</taxon>
        <taxon>lamiids</taxon>
        <taxon>Lamiales</taxon>
        <taxon>Oleaceae</taxon>
        <taxon>Forsythieae</taxon>
        <taxon>Abeliophyllum</taxon>
    </lineage>
</organism>
<dbReference type="InterPro" id="IPR041667">
    <property type="entry name" value="Cupin_8"/>
</dbReference>
<sequence>MALQVKNVDTGMGFERLTSILQNKMSKYDTGVFLHVFDGIQQATGARPYSGKVGSVDVNKVDMAYRFLADHIGTLPFAYLQKKRTLAAEKQVEKAHARAGELENAIALENPDLHVYPRAERLDKYFQKVILHVGDALFIPEGWLYQVDSGRLTIAVNFWWRSDVMSGMLEHMDAYYLRRILKRAGSDVVQAIDNYGYSD</sequence>
<evidence type="ECO:0000259" key="2">
    <source>
        <dbReference type="Pfam" id="PF01411"/>
    </source>
</evidence>